<accession>A0A5C6XBG3</accession>
<evidence type="ECO:0000256" key="1">
    <source>
        <dbReference type="SAM" id="MobiDB-lite"/>
    </source>
</evidence>
<gene>
    <name evidence="3" type="ORF">FRC98_08720</name>
</gene>
<evidence type="ECO:0008006" key="5">
    <source>
        <dbReference type="Google" id="ProtNLM"/>
    </source>
</evidence>
<dbReference type="OrthoDB" id="5511172at2"/>
<comment type="caution">
    <text evidence="3">The sequence shown here is derived from an EMBL/GenBank/DDBJ whole genome shotgun (WGS) entry which is preliminary data.</text>
</comment>
<keyword evidence="4" id="KW-1185">Reference proteome</keyword>
<feature type="region of interest" description="Disordered" evidence="1">
    <location>
        <begin position="32"/>
        <end position="51"/>
    </location>
</feature>
<name>A0A5C6XBG3_9DELT</name>
<keyword evidence="2" id="KW-0732">Signal</keyword>
<feature type="chain" id="PRO_5023024342" description="Thiol:disulfide interchange protein DsbD N-terminal domain-containing protein" evidence="2">
    <location>
        <begin position="30"/>
        <end position="170"/>
    </location>
</feature>
<dbReference type="PROSITE" id="PS51257">
    <property type="entry name" value="PROKAR_LIPOPROTEIN"/>
    <property type="match status" value="1"/>
</dbReference>
<evidence type="ECO:0000313" key="4">
    <source>
        <dbReference type="Proteomes" id="UP000321412"/>
    </source>
</evidence>
<dbReference type="RefSeq" id="WP_146980913.1">
    <property type="nucleotide sequence ID" value="NZ_VOSM01000003.1"/>
</dbReference>
<protein>
    <recommendedName>
        <fullName evidence="5">Thiol:disulfide interchange protein DsbD N-terminal domain-containing protein</fullName>
    </recommendedName>
</protein>
<feature type="signal peptide" evidence="2">
    <location>
        <begin position="1"/>
        <end position="29"/>
    </location>
</feature>
<dbReference type="AlphaFoldDB" id="A0A5C6XBG3"/>
<sequence>MMRISLAMSAAALTLVGSASLMGCEPKQAAPVAPEPMAAAPSEAPPGSRARATNYRLESPSEPIAAGAASRVDLGVVPGANLKINLEYPWKITFEEVEGLSLGTTVLNREALQLTEARATIPLEVTAEEAGDYTLNAVGNFSVCNDDRCDILRDEALQFTVKVQQADQAS</sequence>
<reference evidence="3 4" key="1">
    <citation type="submission" date="2019-08" db="EMBL/GenBank/DDBJ databases">
        <title>Bradymonadales sp. TMQ4.</title>
        <authorList>
            <person name="Liang Q."/>
        </authorList>
    </citation>
    <scope>NUCLEOTIDE SEQUENCE [LARGE SCALE GENOMIC DNA]</scope>
    <source>
        <strain evidence="3 4">TMQ4</strain>
    </source>
</reference>
<dbReference type="Proteomes" id="UP000321412">
    <property type="component" value="Unassembled WGS sequence"/>
</dbReference>
<evidence type="ECO:0000256" key="2">
    <source>
        <dbReference type="SAM" id="SignalP"/>
    </source>
</evidence>
<proteinExistence type="predicted"/>
<dbReference type="EMBL" id="VOSM01000003">
    <property type="protein sequence ID" value="TXD37760.1"/>
    <property type="molecule type" value="Genomic_DNA"/>
</dbReference>
<evidence type="ECO:0000313" key="3">
    <source>
        <dbReference type="EMBL" id="TXD37760.1"/>
    </source>
</evidence>
<organism evidence="3 4">
    <name type="scientific">Lujinxingia vulgaris</name>
    <dbReference type="NCBI Taxonomy" id="2600176"/>
    <lineage>
        <taxon>Bacteria</taxon>
        <taxon>Deltaproteobacteria</taxon>
        <taxon>Bradymonadales</taxon>
        <taxon>Lujinxingiaceae</taxon>
        <taxon>Lujinxingia</taxon>
    </lineage>
</organism>